<dbReference type="InterPro" id="IPR013087">
    <property type="entry name" value="Znf_C2H2_type"/>
</dbReference>
<dbReference type="GO" id="GO:0005634">
    <property type="term" value="C:nucleus"/>
    <property type="evidence" value="ECO:0007669"/>
    <property type="project" value="UniProtKB-SubCell"/>
</dbReference>
<evidence type="ECO:0000313" key="9">
    <source>
        <dbReference type="Proteomes" id="UP000032180"/>
    </source>
</evidence>
<dbReference type="InterPro" id="IPR036236">
    <property type="entry name" value="Znf_C2H2_sf"/>
</dbReference>
<feature type="domain" description="C2H2-type" evidence="7">
    <location>
        <begin position="48"/>
        <end position="75"/>
    </location>
</feature>
<dbReference type="STRING" id="77586.A0A0D9XAR8"/>
<evidence type="ECO:0000313" key="8">
    <source>
        <dbReference type="EnsemblPlants" id="LPERR08G19990.1"/>
    </source>
</evidence>
<keyword evidence="9" id="KW-1185">Reference proteome</keyword>
<dbReference type="eggNOG" id="ENOG502S25C">
    <property type="taxonomic scope" value="Eukaryota"/>
</dbReference>
<evidence type="ECO:0000256" key="3">
    <source>
        <dbReference type="ARBA" id="ARBA00022771"/>
    </source>
</evidence>
<reference evidence="8" key="3">
    <citation type="submission" date="2015-04" db="UniProtKB">
        <authorList>
            <consortium name="EnsemblPlants"/>
        </authorList>
    </citation>
    <scope>IDENTIFICATION</scope>
</reference>
<comment type="subcellular location">
    <subcellularLocation>
        <location evidence="1">Nucleus</location>
    </subcellularLocation>
</comment>
<dbReference type="SUPFAM" id="SSF57667">
    <property type="entry name" value="beta-beta-alpha zinc fingers"/>
    <property type="match status" value="1"/>
</dbReference>
<evidence type="ECO:0000256" key="4">
    <source>
        <dbReference type="ARBA" id="ARBA00022833"/>
    </source>
</evidence>
<keyword evidence="3 6" id="KW-0863">Zinc-finger</keyword>
<proteinExistence type="predicted"/>
<dbReference type="EnsemblPlants" id="LPERR08G19990.1">
    <property type="protein sequence ID" value="LPERR08G19990.1"/>
    <property type="gene ID" value="LPERR08G19990"/>
</dbReference>
<reference evidence="8 9" key="1">
    <citation type="submission" date="2012-08" db="EMBL/GenBank/DDBJ databases">
        <title>Oryza genome evolution.</title>
        <authorList>
            <person name="Wing R.A."/>
        </authorList>
    </citation>
    <scope>NUCLEOTIDE SEQUENCE</scope>
</reference>
<evidence type="ECO:0000256" key="6">
    <source>
        <dbReference type="PROSITE-ProRule" id="PRU00042"/>
    </source>
</evidence>
<evidence type="ECO:0000256" key="1">
    <source>
        <dbReference type="ARBA" id="ARBA00004123"/>
    </source>
</evidence>
<reference evidence="9" key="2">
    <citation type="submission" date="2013-12" db="EMBL/GenBank/DDBJ databases">
        <authorList>
            <person name="Yu Y."/>
            <person name="Lee S."/>
            <person name="de Baynast K."/>
            <person name="Wissotski M."/>
            <person name="Liu L."/>
            <person name="Talag J."/>
            <person name="Goicoechea J."/>
            <person name="Angelova A."/>
            <person name="Jetty R."/>
            <person name="Kudrna D."/>
            <person name="Golser W."/>
            <person name="Rivera L."/>
            <person name="Zhang J."/>
            <person name="Wing R."/>
        </authorList>
    </citation>
    <scope>NUCLEOTIDE SEQUENCE</scope>
</reference>
<evidence type="ECO:0000256" key="2">
    <source>
        <dbReference type="ARBA" id="ARBA00022723"/>
    </source>
</evidence>
<dbReference type="Gene3D" id="3.30.160.60">
    <property type="entry name" value="Classic Zinc Finger"/>
    <property type="match status" value="1"/>
</dbReference>
<dbReference type="PROSITE" id="PS00028">
    <property type="entry name" value="ZINC_FINGER_C2H2_1"/>
    <property type="match status" value="1"/>
</dbReference>
<organism evidence="8 9">
    <name type="scientific">Leersia perrieri</name>
    <dbReference type="NCBI Taxonomy" id="77586"/>
    <lineage>
        <taxon>Eukaryota</taxon>
        <taxon>Viridiplantae</taxon>
        <taxon>Streptophyta</taxon>
        <taxon>Embryophyta</taxon>
        <taxon>Tracheophyta</taxon>
        <taxon>Spermatophyta</taxon>
        <taxon>Magnoliopsida</taxon>
        <taxon>Liliopsida</taxon>
        <taxon>Poales</taxon>
        <taxon>Poaceae</taxon>
        <taxon>BOP clade</taxon>
        <taxon>Oryzoideae</taxon>
        <taxon>Oryzeae</taxon>
        <taxon>Oryzinae</taxon>
        <taxon>Leersia</taxon>
    </lineage>
</organism>
<dbReference type="InterPro" id="IPR044246">
    <property type="entry name" value="ZFP3-like"/>
</dbReference>
<dbReference type="PANTHER" id="PTHR47287">
    <property type="entry name" value="C2H2 AND C2HC ZINC FINGERS SUPERFAMILY PROTEIN"/>
    <property type="match status" value="1"/>
</dbReference>
<dbReference type="Gramene" id="LPERR08G19990.1">
    <property type="protein sequence ID" value="LPERR08G19990.1"/>
    <property type="gene ID" value="LPERR08G19990"/>
</dbReference>
<dbReference type="PROSITE" id="PS50157">
    <property type="entry name" value="ZINC_FINGER_C2H2_2"/>
    <property type="match status" value="1"/>
</dbReference>
<dbReference type="PANTHER" id="PTHR47287:SF15">
    <property type="entry name" value="ZINC FINGER PROTEIN 3-LIKE"/>
    <property type="match status" value="1"/>
</dbReference>
<dbReference type="HOGENOM" id="CLU_119247_0_1_1"/>
<dbReference type="GO" id="GO:0009788">
    <property type="term" value="P:negative regulation of abscisic acid-activated signaling pathway"/>
    <property type="evidence" value="ECO:0007669"/>
    <property type="project" value="InterPro"/>
</dbReference>
<evidence type="ECO:0000259" key="7">
    <source>
        <dbReference type="PROSITE" id="PS50157"/>
    </source>
</evidence>
<dbReference type="GO" id="GO:0008270">
    <property type="term" value="F:zinc ion binding"/>
    <property type="evidence" value="ECO:0007669"/>
    <property type="project" value="UniProtKB-KW"/>
</dbReference>
<accession>A0A0D9XAR8</accession>
<evidence type="ECO:0000256" key="5">
    <source>
        <dbReference type="ARBA" id="ARBA00023242"/>
    </source>
</evidence>
<keyword evidence="4" id="KW-0862">Zinc</keyword>
<keyword evidence="2" id="KW-0479">Metal-binding</keyword>
<keyword evidence="5" id="KW-0539">Nucleus</keyword>
<sequence>MEKEIISVRSTTTAAAGDDDDISLDLRLRNNPPPLAGGGEVEYKERAFSCTYCRRTFYSSQALGGHQNAHKLERSLAKRSRDLSGAISAADQLASWSPAAYSPAAGDRAAAAVVSWIADGGRRRHGYRVHAAAAGGDVAAATEDIDLSLKL</sequence>
<dbReference type="Proteomes" id="UP000032180">
    <property type="component" value="Chromosome 8"/>
</dbReference>
<name>A0A0D9XAR8_9ORYZ</name>
<dbReference type="AlphaFoldDB" id="A0A0D9XAR8"/>
<protein>
    <recommendedName>
        <fullName evidence="7">C2H2-type domain-containing protein</fullName>
    </recommendedName>
</protein>